<evidence type="ECO:0000313" key="1">
    <source>
        <dbReference type="EMBL" id="KFK22672.1"/>
    </source>
</evidence>
<accession>A0A087FYH0</accession>
<organism evidence="1 2">
    <name type="scientific">Arabis alpina</name>
    <name type="common">Alpine rock-cress</name>
    <dbReference type="NCBI Taxonomy" id="50452"/>
    <lineage>
        <taxon>Eukaryota</taxon>
        <taxon>Viridiplantae</taxon>
        <taxon>Streptophyta</taxon>
        <taxon>Embryophyta</taxon>
        <taxon>Tracheophyta</taxon>
        <taxon>Spermatophyta</taxon>
        <taxon>Magnoliopsida</taxon>
        <taxon>eudicotyledons</taxon>
        <taxon>Gunneridae</taxon>
        <taxon>Pentapetalae</taxon>
        <taxon>rosids</taxon>
        <taxon>malvids</taxon>
        <taxon>Brassicales</taxon>
        <taxon>Brassicaceae</taxon>
        <taxon>Arabideae</taxon>
        <taxon>Arabis</taxon>
    </lineage>
</organism>
<dbReference type="Proteomes" id="UP000029120">
    <property type="component" value="Unassembled WGS sequence"/>
</dbReference>
<gene>
    <name evidence="1" type="ORF">AALP_AAs60939U000100</name>
</gene>
<sequence length="39" mass="4458">VFFNQFHGIADFGFQFQPPTSNTKKLQGIHIVFDVVIYG</sequence>
<protein>
    <submittedName>
        <fullName evidence="1">Uncharacterized protein</fullName>
    </submittedName>
</protein>
<evidence type="ECO:0000313" key="2">
    <source>
        <dbReference type="Proteomes" id="UP000029120"/>
    </source>
</evidence>
<proteinExistence type="predicted"/>
<dbReference type="AlphaFoldDB" id="A0A087FYH0"/>
<dbReference type="Gramene" id="KFK22672">
    <property type="protein sequence ID" value="KFK22672"/>
    <property type="gene ID" value="AALP_AAs60939U000100"/>
</dbReference>
<reference evidence="2" key="1">
    <citation type="journal article" date="2015" name="Nat. Plants">
        <title>Genome expansion of Arabis alpina linked with retrotransposition and reduced symmetric DNA methylation.</title>
        <authorList>
            <person name="Willing E.M."/>
            <person name="Rawat V."/>
            <person name="Mandakova T."/>
            <person name="Maumus F."/>
            <person name="James G.V."/>
            <person name="Nordstroem K.J."/>
            <person name="Becker C."/>
            <person name="Warthmann N."/>
            <person name="Chica C."/>
            <person name="Szarzynska B."/>
            <person name="Zytnicki M."/>
            <person name="Albani M.C."/>
            <person name="Kiefer C."/>
            <person name="Bergonzi S."/>
            <person name="Castaings L."/>
            <person name="Mateos J.L."/>
            <person name="Berns M.C."/>
            <person name="Bujdoso N."/>
            <person name="Piofczyk T."/>
            <person name="de Lorenzo L."/>
            <person name="Barrero-Sicilia C."/>
            <person name="Mateos I."/>
            <person name="Piednoel M."/>
            <person name="Hagmann J."/>
            <person name="Chen-Min-Tao R."/>
            <person name="Iglesias-Fernandez R."/>
            <person name="Schuster S.C."/>
            <person name="Alonso-Blanco C."/>
            <person name="Roudier F."/>
            <person name="Carbonero P."/>
            <person name="Paz-Ares J."/>
            <person name="Davis S.J."/>
            <person name="Pecinka A."/>
            <person name="Quesneville H."/>
            <person name="Colot V."/>
            <person name="Lysak M.A."/>
            <person name="Weigel D."/>
            <person name="Coupland G."/>
            <person name="Schneeberger K."/>
        </authorList>
    </citation>
    <scope>NUCLEOTIDE SEQUENCE [LARGE SCALE GENOMIC DNA]</scope>
    <source>
        <strain evidence="2">cv. Pajares</strain>
    </source>
</reference>
<keyword evidence="2" id="KW-1185">Reference proteome</keyword>
<dbReference type="EMBL" id="KL986518">
    <property type="protein sequence ID" value="KFK22672.1"/>
    <property type="molecule type" value="Genomic_DNA"/>
</dbReference>
<feature type="non-terminal residue" evidence="1">
    <location>
        <position position="1"/>
    </location>
</feature>
<name>A0A087FYH0_ARAAL</name>